<evidence type="ECO:0000313" key="8">
    <source>
        <dbReference type="Proteomes" id="UP000292580"/>
    </source>
</evidence>
<dbReference type="Pfam" id="PF03649">
    <property type="entry name" value="UPF0014"/>
    <property type="match status" value="1"/>
</dbReference>
<reference evidence="7 8" key="1">
    <citation type="submission" date="2017-11" db="EMBL/GenBank/DDBJ databases">
        <title>Isolation and Characterization of Methanofollis Species from Methane Seep Offshore SW Taiwan.</title>
        <authorList>
            <person name="Teng N.-H."/>
            <person name="Lai M.-C."/>
            <person name="Chen S.-C."/>
        </authorList>
    </citation>
    <scope>NUCLEOTIDE SEQUENCE [LARGE SCALE GENOMIC DNA]</scope>
    <source>
        <strain evidence="7 8">FWC-SCC2</strain>
    </source>
</reference>
<dbReference type="Proteomes" id="UP000292580">
    <property type="component" value="Unassembled WGS sequence"/>
</dbReference>
<dbReference type="PANTHER" id="PTHR30028">
    <property type="entry name" value="UPF0014 INNER MEMBRANE PROTEIN YBBM-RELATED"/>
    <property type="match status" value="1"/>
</dbReference>
<keyword evidence="4 6" id="KW-1133">Transmembrane helix</keyword>
<comment type="caution">
    <text evidence="7">The sequence shown here is derived from an EMBL/GenBank/DDBJ whole genome shotgun (WGS) entry which is preliminary data.</text>
</comment>
<evidence type="ECO:0000256" key="3">
    <source>
        <dbReference type="ARBA" id="ARBA00022692"/>
    </source>
</evidence>
<evidence type="ECO:0000256" key="6">
    <source>
        <dbReference type="SAM" id="Phobius"/>
    </source>
</evidence>
<organism evidence="7 8">
    <name type="scientific">Methanofollis fontis</name>
    <dbReference type="NCBI Taxonomy" id="2052832"/>
    <lineage>
        <taxon>Archaea</taxon>
        <taxon>Methanobacteriati</taxon>
        <taxon>Methanobacteriota</taxon>
        <taxon>Stenosarchaea group</taxon>
        <taxon>Methanomicrobia</taxon>
        <taxon>Methanomicrobiales</taxon>
        <taxon>Methanomicrobiaceae</taxon>
        <taxon>Methanofollis</taxon>
    </lineage>
</organism>
<feature type="transmembrane region" description="Helical" evidence="6">
    <location>
        <begin position="92"/>
        <end position="110"/>
    </location>
</feature>
<dbReference type="GO" id="GO:0005886">
    <property type="term" value="C:plasma membrane"/>
    <property type="evidence" value="ECO:0007669"/>
    <property type="project" value="TreeGrafter"/>
</dbReference>
<dbReference type="EMBL" id="PGCL01000010">
    <property type="protein sequence ID" value="TAJ43227.1"/>
    <property type="molecule type" value="Genomic_DNA"/>
</dbReference>
<evidence type="ECO:0000256" key="2">
    <source>
        <dbReference type="ARBA" id="ARBA00005268"/>
    </source>
</evidence>
<proteinExistence type="inferred from homology"/>
<feature type="transmembrane region" description="Helical" evidence="6">
    <location>
        <begin position="247"/>
        <end position="268"/>
    </location>
</feature>
<keyword evidence="5 6" id="KW-0472">Membrane</keyword>
<comment type="subcellular location">
    <subcellularLocation>
        <location evidence="1">Membrane</location>
        <topology evidence="1">Multi-pass membrane protein</topology>
    </subcellularLocation>
</comment>
<dbReference type="InterPro" id="IPR005226">
    <property type="entry name" value="UPF0014_fam"/>
</dbReference>
<evidence type="ECO:0000256" key="5">
    <source>
        <dbReference type="ARBA" id="ARBA00023136"/>
    </source>
</evidence>
<evidence type="ECO:0000256" key="1">
    <source>
        <dbReference type="ARBA" id="ARBA00004141"/>
    </source>
</evidence>
<feature type="transmembrane region" description="Helical" evidence="6">
    <location>
        <begin position="122"/>
        <end position="144"/>
    </location>
</feature>
<keyword evidence="3 6" id="KW-0812">Transmembrane</keyword>
<gene>
    <name evidence="7" type="ORF">CUJ86_11570</name>
</gene>
<sequence length="278" mass="28851">MTPPRQNASAGGGCISRRGTGRSAMADPVYDPVAGLFNLAMALVLVVIVLVISRRFELRLEREITVASVRAIVQLLIVVLVIAAVFTTDNLLLVLIVLIGMAVVAAHTSATRVKSGTGGMAVTLPAIGVGSGTGMGILILLGVVPLEPEFIIPVGSMTIGGSMIECSLSLDRFAGEMRAHAAEVETALCLGATPGEAAAPYARESVRASLIPSIDRLRTLGIVVLPGTMAGMIIAGIDPFWAAEYQLVIMFLLLSAGLLTSIIAVHAAERAASRENTI</sequence>
<dbReference type="AlphaFoldDB" id="A0A483CQK3"/>
<comment type="similarity">
    <text evidence="2">Belongs to the UPF0014 family.</text>
</comment>
<feature type="transmembrane region" description="Helical" evidence="6">
    <location>
        <begin position="33"/>
        <end position="52"/>
    </location>
</feature>
<evidence type="ECO:0000256" key="4">
    <source>
        <dbReference type="ARBA" id="ARBA00022989"/>
    </source>
</evidence>
<accession>A0A483CQK3</accession>
<keyword evidence="8" id="KW-1185">Reference proteome</keyword>
<evidence type="ECO:0000313" key="7">
    <source>
        <dbReference type="EMBL" id="TAJ43227.1"/>
    </source>
</evidence>
<name>A0A483CQK3_9EURY</name>
<dbReference type="PANTHER" id="PTHR30028:SF0">
    <property type="entry name" value="PROTEIN ALUMINUM SENSITIVE 3"/>
    <property type="match status" value="1"/>
</dbReference>
<protein>
    <submittedName>
        <fullName evidence="7">Iron export ABC transporter permease subunit FetB</fullName>
    </submittedName>
</protein>
<feature type="transmembrane region" description="Helical" evidence="6">
    <location>
        <begin position="150"/>
        <end position="170"/>
    </location>
</feature>
<feature type="transmembrane region" description="Helical" evidence="6">
    <location>
        <begin position="64"/>
        <end position="86"/>
    </location>
</feature>
<feature type="transmembrane region" description="Helical" evidence="6">
    <location>
        <begin position="220"/>
        <end position="241"/>
    </location>
</feature>